<comment type="function">
    <text evidence="10">Electron carrier protein. The oxidized form of the cytochrome c heme group can accept an electron from the heme group of the cytochrome c1 subunit of cytochrome reductase. Cytochrome c then transfers this electron to the cytochrome oxidase complex, the final protein carrier in the mitochondrial electron-transport chain.</text>
</comment>
<feature type="compositionally biased region" description="Basic and acidic residues" evidence="11">
    <location>
        <begin position="1"/>
        <end position="11"/>
    </location>
</feature>
<dbReference type="RefSeq" id="XP_001031611.1">
    <property type="nucleotide sequence ID" value="XM_001031611.3"/>
</dbReference>
<keyword evidence="14" id="KW-1185">Reference proteome</keyword>
<evidence type="ECO:0000313" key="14">
    <source>
        <dbReference type="Proteomes" id="UP000009168"/>
    </source>
</evidence>
<dbReference type="AlphaFoldDB" id="I7MFH3"/>
<dbReference type="Pfam" id="PF00034">
    <property type="entry name" value="Cytochrom_C"/>
    <property type="match status" value="1"/>
</dbReference>
<dbReference type="KEGG" id="tet:TTHERM_00773580"/>
<keyword evidence="10" id="KW-0679">Respiratory chain</keyword>
<keyword evidence="10" id="KW-0496">Mitochondrion</keyword>
<dbReference type="GeneID" id="7823683"/>
<protein>
    <submittedName>
        <fullName evidence="13">Cytochrome C-like protein</fullName>
    </submittedName>
</protein>
<dbReference type="eggNOG" id="KOG3453">
    <property type="taxonomic scope" value="Eukaryota"/>
</dbReference>
<feature type="region of interest" description="Disordered" evidence="11">
    <location>
        <begin position="1"/>
        <end position="20"/>
    </location>
</feature>
<evidence type="ECO:0000256" key="8">
    <source>
        <dbReference type="PROSITE-ProRule" id="PRU00433"/>
    </source>
</evidence>
<dbReference type="PROSITE" id="PS51007">
    <property type="entry name" value="CYTC"/>
    <property type="match status" value="1"/>
</dbReference>
<comment type="subcellular location">
    <subcellularLocation>
        <location evidence="1">Mitochondrion intermembrane space</location>
    </subcellularLocation>
</comment>
<keyword evidence="4 8" id="KW-0349">Heme</keyword>
<keyword evidence="6 10" id="KW-0249">Electron transport</keyword>
<evidence type="ECO:0000256" key="9">
    <source>
        <dbReference type="RuleBase" id="RU004426"/>
    </source>
</evidence>
<evidence type="ECO:0000256" key="5">
    <source>
        <dbReference type="ARBA" id="ARBA00022723"/>
    </source>
</evidence>
<dbReference type="InterPro" id="IPR036909">
    <property type="entry name" value="Cyt_c-like_dom_sf"/>
</dbReference>
<evidence type="ECO:0000256" key="3">
    <source>
        <dbReference type="ARBA" id="ARBA00022448"/>
    </source>
</evidence>
<reference evidence="14" key="1">
    <citation type="journal article" date="2006" name="PLoS Biol.">
        <title>Macronuclear genome sequence of the ciliate Tetrahymena thermophila, a model eukaryote.</title>
        <authorList>
            <person name="Eisen J.A."/>
            <person name="Coyne R.S."/>
            <person name="Wu M."/>
            <person name="Wu D."/>
            <person name="Thiagarajan M."/>
            <person name="Wortman J.R."/>
            <person name="Badger J.H."/>
            <person name="Ren Q."/>
            <person name="Amedeo P."/>
            <person name="Jones K.M."/>
            <person name="Tallon L.J."/>
            <person name="Delcher A.L."/>
            <person name="Salzberg S.L."/>
            <person name="Silva J.C."/>
            <person name="Haas B.J."/>
            <person name="Majoros W.H."/>
            <person name="Farzad M."/>
            <person name="Carlton J.M."/>
            <person name="Smith R.K. Jr."/>
            <person name="Garg J."/>
            <person name="Pearlman R.E."/>
            <person name="Karrer K.M."/>
            <person name="Sun L."/>
            <person name="Manning G."/>
            <person name="Elde N.C."/>
            <person name="Turkewitz A.P."/>
            <person name="Asai D.J."/>
            <person name="Wilkes D.E."/>
            <person name="Wang Y."/>
            <person name="Cai H."/>
            <person name="Collins K."/>
            <person name="Stewart B.A."/>
            <person name="Lee S.R."/>
            <person name="Wilamowska K."/>
            <person name="Weinberg Z."/>
            <person name="Ruzzo W.L."/>
            <person name="Wloga D."/>
            <person name="Gaertig J."/>
            <person name="Frankel J."/>
            <person name="Tsao C.-C."/>
            <person name="Gorovsky M.A."/>
            <person name="Keeling P.J."/>
            <person name="Waller R.F."/>
            <person name="Patron N.J."/>
            <person name="Cherry J.M."/>
            <person name="Stover N.A."/>
            <person name="Krieger C.J."/>
            <person name="del Toro C."/>
            <person name="Ryder H.F."/>
            <person name="Williamson S.C."/>
            <person name="Barbeau R.A."/>
            <person name="Hamilton E.P."/>
            <person name="Orias E."/>
        </authorList>
    </citation>
    <scope>NUCLEOTIDE SEQUENCE [LARGE SCALE GENOMIC DNA]</scope>
    <source>
        <strain evidence="14">SB210</strain>
    </source>
</reference>
<dbReference type="Proteomes" id="UP000009168">
    <property type="component" value="Unassembled WGS sequence"/>
</dbReference>
<name>I7MFH3_TETTS</name>
<dbReference type="EMBL" id="GG662514">
    <property type="protein sequence ID" value="EAR83948.1"/>
    <property type="molecule type" value="Genomic_DNA"/>
</dbReference>
<accession>I7MFH3</accession>
<keyword evidence="5 8" id="KW-0479">Metal-binding</keyword>
<dbReference type="SUPFAM" id="SSF46626">
    <property type="entry name" value="Cytochrome c"/>
    <property type="match status" value="1"/>
</dbReference>
<comment type="PTM">
    <text evidence="10">Binds 1 heme group per subunit.</text>
</comment>
<dbReference type="PANTHER" id="PTHR11961">
    <property type="entry name" value="CYTOCHROME C"/>
    <property type="match status" value="1"/>
</dbReference>
<dbReference type="HOGENOM" id="CLU_060944_3_0_1"/>
<evidence type="ECO:0000256" key="1">
    <source>
        <dbReference type="ARBA" id="ARBA00004569"/>
    </source>
</evidence>
<dbReference type="PRINTS" id="PR00604">
    <property type="entry name" value="CYTCHRMECIAB"/>
</dbReference>
<evidence type="ECO:0000313" key="13">
    <source>
        <dbReference type="EMBL" id="EAR83948.1"/>
    </source>
</evidence>
<dbReference type="GO" id="GO:0005758">
    <property type="term" value="C:mitochondrial intermembrane space"/>
    <property type="evidence" value="ECO:0007669"/>
    <property type="project" value="UniProtKB-SubCell"/>
</dbReference>
<evidence type="ECO:0000259" key="12">
    <source>
        <dbReference type="PROSITE" id="PS51007"/>
    </source>
</evidence>
<dbReference type="Gene3D" id="1.10.760.10">
    <property type="entry name" value="Cytochrome c-like domain"/>
    <property type="match status" value="1"/>
</dbReference>
<dbReference type="GO" id="GO:0020037">
    <property type="term" value="F:heme binding"/>
    <property type="evidence" value="ECO:0007669"/>
    <property type="project" value="InterPro"/>
</dbReference>
<dbReference type="GO" id="GO:0046872">
    <property type="term" value="F:metal ion binding"/>
    <property type="evidence" value="ECO:0007669"/>
    <property type="project" value="UniProtKB-KW"/>
</dbReference>
<evidence type="ECO:0000256" key="11">
    <source>
        <dbReference type="SAM" id="MobiDB-lite"/>
    </source>
</evidence>
<comment type="similarity">
    <text evidence="2 9">Belongs to the cytochrome c family.</text>
</comment>
<dbReference type="InterPro" id="IPR002327">
    <property type="entry name" value="Cyt_c_1A/1B"/>
</dbReference>
<sequence length="114" mass="12060">MPPKKGPKEPEVNVPEGDASAGRDIFDAQCSACHAIEGDSTAAPVLGGVVGRKAGQEKFAYSKSMKNSGITWSDKHLFVFLKNPSKHVPGTKMAFAGLAADKDRADLIAYLKSV</sequence>
<dbReference type="InterPro" id="IPR009056">
    <property type="entry name" value="Cyt_c-like_dom"/>
</dbReference>
<dbReference type="FunCoup" id="I7MFH3">
    <property type="interactions" value="208"/>
</dbReference>
<dbReference type="InParanoid" id="I7MFH3"/>
<dbReference type="GO" id="GO:0009055">
    <property type="term" value="F:electron transfer activity"/>
    <property type="evidence" value="ECO:0007669"/>
    <property type="project" value="InterPro"/>
</dbReference>
<evidence type="ECO:0000256" key="7">
    <source>
        <dbReference type="ARBA" id="ARBA00023004"/>
    </source>
</evidence>
<gene>
    <name evidence="13" type="ORF">TTHERM_00773580</name>
</gene>
<dbReference type="STRING" id="312017.I7MFH3"/>
<dbReference type="OrthoDB" id="6408568at2759"/>
<dbReference type="OMA" id="KARCAQC"/>
<evidence type="ECO:0000256" key="10">
    <source>
        <dbReference type="RuleBase" id="RU004427"/>
    </source>
</evidence>
<organism evidence="13 14">
    <name type="scientific">Tetrahymena thermophila (strain SB210)</name>
    <dbReference type="NCBI Taxonomy" id="312017"/>
    <lineage>
        <taxon>Eukaryota</taxon>
        <taxon>Sar</taxon>
        <taxon>Alveolata</taxon>
        <taxon>Ciliophora</taxon>
        <taxon>Intramacronucleata</taxon>
        <taxon>Oligohymenophorea</taxon>
        <taxon>Hymenostomatida</taxon>
        <taxon>Tetrahymenina</taxon>
        <taxon>Tetrahymenidae</taxon>
        <taxon>Tetrahymena</taxon>
    </lineage>
</organism>
<keyword evidence="3 10" id="KW-0813">Transport</keyword>
<proteinExistence type="inferred from homology"/>
<feature type="domain" description="Cytochrome c" evidence="12">
    <location>
        <begin position="17"/>
        <end position="114"/>
    </location>
</feature>
<keyword evidence="7 8" id="KW-0408">Iron</keyword>
<evidence type="ECO:0000256" key="2">
    <source>
        <dbReference type="ARBA" id="ARBA00006488"/>
    </source>
</evidence>
<evidence type="ECO:0000256" key="4">
    <source>
        <dbReference type="ARBA" id="ARBA00022617"/>
    </source>
</evidence>
<evidence type="ECO:0000256" key="6">
    <source>
        <dbReference type="ARBA" id="ARBA00022982"/>
    </source>
</evidence>